<evidence type="ECO:0000256" key="12">
    <source>
        <dbReference type="PROSITE-ProRule" id="PRU10141"/>
    </source>
</evidence>
<feature type="region of interest" description="Disordered" evidence="13">
    <location>
        <begin position="892"/>
        <end position="972"/>
    </location>
</feature>
<feature type="compositionally biased region" description="Low complexity" evidence="13">
    <location>
        <begin position="909"/>
        <end position="921"/>
    </location>
</feature>
<keyword evidence="6" id="KW-0808">Transferase</keyword>
<evidence type="ECO:0000256" key="10">
    <source>
        <dbReference type="ARBA" id="ARBA00047899"/>
    </source>
</evidence>
<feature type="compositionally biased region" description="Low complexity" evidence="13">
    <location>
        <begin position="702"/>
        <end position="713"/>
    </location>
</feature>
<dbReference type="GO" id="GO:0004674">
    <property type="term" value="F:protein serine/threonine kinase activity"/>
    <property type="evidence" value="ECO:0007669"/>
    <property type="project" value="UniProtKB-KW"/>
</dbReference>
<feature type="binding site" evidence="12">
    <location>
        <position position="1277"/>
    </location>
    <ligand>
        <name>ATP</name>
        <dbReference type="ChEBI" id="CHEBI:30616"/>
    </ligand>
</feature>
<keyword evidence="9 12" id="KW-0067">ATP-binding</keyword>
<comment type="subcellular location">
    <subcellularLocation>
        <location evidence="1">Cytoplasm</location>
    </subcellularLocation>
</comment>
<feature type="compositionally biased region" description="Basic and acidic residues" evidence="13">
    <location>
        <begin position="251"/>
        <end position="265"/>
    </location>
</feature>
<evidence type="ECO:0000256" key="5">
    <source>
        <dbReference type="ARBA" id="ARBA00022527"/>
    </source>
</evidence>
<feature type="compositionally biased region" description="Polar residues" evidence="13">
    <location>
        <begin position="290"/>
        <end position="332"/>
    </location>
</feature>
<feature type="region of interest" description="Disordered" evidence="13">
    <location>
        <begin position="283"/>
        <end position="332"/>
    </location>
</feature>
<reference evidence="15" key="1">
    <citation type="submission" date="2020-10" db="EMBL/GenBank/DDBJ databases">
        <authorList>
            <person name="Palmer J.M."/>
        </authorList>
    </citation>
    <scope>NUCLEOTIDE SEQUENCE</scope>
    <source>
        <strain evidence="15">UCD 2041</strain>
    </source>
</reference>
<feature type="domain" description="Protein kinase" evidence="14">
    <location>
        <begin position="1248"/>
        <end position="1499"/>
    </location>
</feature>
<feature type="compositionally biased region" description="Acidic residues" evidence="13">
    <location>
        <begin position="607"/>
        <end position="645"/>
    </location>
</feature>
<protein>
    <recommendedName>
        <fullName evidence="3">non-specific serine/threonine protein kinase</fullName>
        <ecNumber evidence="3">2.7.11.1</ecNumber>
    </recommendedName>
</protein>
<evidence type="ECO:0000256" key="11">
    <source>
        <dbReference type="ARBA" id="ARBA00048679"/>
    </source>
</evidence>
<dbReference type="Gene3D" id="3.90.810.10">
    <property type="entry name" value="CRIB domain"/>
    <property type="match status" value="1"/>
</dbReference>
<feature type="compositionally biased region" description="Basic and acidic residues" evidence="13">
    <location>
        <begin position="15"/>
        <end position="24"/>
    </location>
</feature>
<dbReference type="GO" id="GO:0005524">
    <property type="term" value="F:ATP binding"/>
    <property type="evidence" value="ECO:0007669"/>
    <property type="project" value="UniProtKB-UniRule"/>
</dbReference>
<evidence type="ECO:0000256" key="13">
    <source>
        <dbReference type="SAM" id="MobiDB-lite"/>
    </source>
</evidence>
<feature type="region of interest" description="Disordered" evidence="13">
    <location>
        <begin position="383"/>
        <end position="461"/>
    </location>
</feature>
<feature type="compositionally biased region" description="Polar residues" evidence="13">
    <location>
        <begin position="447"/>
        <end position="461"/>
    </location>
</feature>
<keyword evidence="4" id="KW-0963">Cytoplasm</keyword>
<keyword evidence="5" id="KW-0723">Serine/threonine-protein kinase</keyword>
<dbReference type="Pfam" id="PF00069">
    <property type="entry name" value="Pkinase"/>
    <property type="match status" value="1"/>
</dbReference>
<evidence type="ECO:0000313" key="15">
    <source>
        <dbReference type="EMBL" id="QOU19610.1"/>
    </source>
</evidence>
<dbReference type="FunFam" id="1.10.510.10:FF:000011">
    <property type="entry name" value="Non-specific serine/threonine protein kinase"/>
    <property type="match status" value="1"/>
</dbReference>
<feature type="compositionally biased region" description="Polar residues" evidence="13">
    <location>
        <begin position="122"/>
        <end position="133"/>
    </location>
</feature>
<accession>A0A871RBV8</accession>
<dbReference type="SUPFAM" id="SSF56112">
    <property type="entry name" value="Protein kinase-like (PK-like)"/>
    <property type="match status" value="1"/>
</dbReference>
<dbReference type="PROSITE" id="PS50011">
    <property type="entry name" value="PROTEIN_KINASE_DOM"/>
    <property type="match status" value="1"/>
</dbReference>
<dbReference type="EC" id="2.7.11.1" evidence="3"/>
<comment type="similarity">
    <text evidence="2">Belongs to the protein kinase superfamily. STE Ser/Thr protein kinase family. STE20 subfamily.</text>
</comment>
<feature type="compositionally biased region" description="Polar residues" evidence="13">
    <location>
        <begin position="1147"/>
        <end position="1156"/>
    </location>
</feature>
<keyword evidence="7 12" id="KW-0547">Nucleotide-binding</keyword>
<name>A0A871RBV8_DEKBR</name>
<feature type="compositionally biased region" description="Polar residues" evidence="13">
    <location>
        <begin position="54"/>
        <end position="73"/>
    </location>
</feature>
<dbReference type="EMBL" id="CP063134">
    <property type="protein sequence ID" value="QOU19610.1"/>
    <property type="molecule type" value="Genomic_DNA"/>
</dbReference>
<dbReference type="InterPro" id="IPR051931">
    <property type="entry name" value="PAK3-like"/>
</dbReference>
<feature type="compositionally biased region" description="Low complexity" evidence="13">
    <location>
        <begin position="575"/>
        <end position="598"/>
    </location>
</feature>
<feature type="compositionally biased region" description="Basic and acidic residues" evidence="13">
    <location>
        <begin position="137"/>
        <end position="148"/>
    </location>
</feature>
<dbReference type="InterPro" id="IPR011009">
    <property type="entry name" value="Kinase-like_dom_sf"/>
</dbReference>
<sequence length="1526" mass="168633">MSTITGGVSQLIREINTRENDSRSKGATIKSSKNSTANSSVNVSDEEFHDSVSMRANSTASLKPETRNINTSREIVIKNTLQIDEPNNEGTASDEDAEESQNSSKHSLSPSLSSSSEDRTKTLSSQELTNAGNKSKAGSEKTELDNNEQKAGPHANGTIANPLCSQDSLPESVNASASEASCATSVTKLQKNFSLLKTPKSWNRNSMSDDSSEKDSHSSRSANPEAEQAKDLESADTTKDTSPVQLSPRSIGEKENFQTLDPKERTNDLEYKKTLRKVSSILSHHRKYSSQDIPSRLSSFSKGHSINGNSVTRASRGSISKQPDSSERLSSGVVSLEYSQEGHYEGKVSLSDSMKNLNIGGPALSPKKPANLNAIKDANESSEKLFETEKDHSSEQISKQVFGDHTLSKAKSNESDQGAQDENTCNKTVESNTPETNEITDLCPPVQNLSAQQGSGNNSISTETIDMHAKRVAQTGEIMRDLEKNYSSSSVLNPDNAELLPGKNAEIKMSNSDDLEASSVNDADEAADTKLGHANRISVPKDRESNSGESNQSSDDGELYHGSPEMPLRVTKIPSSRIRSVKSSSFKSQNSSLTSNSSAQEGMVADIIDEYDSYSEPNEEETKEEDTYDDEYSDNSDIQEEEEDVSNVAKLMEPPSRPAPRIVHNSVPKSYIKGNGRMGIKHKKSFSLSSSSPTGDQVTQMPTTATPATLPSPQWTTQKQSGVKHSYIKGTSLPSTPDLRKGSYARARSTSNGFQRNNSRSTSRSSNGRSSTSISSKSRTGSFSRSNTNRRKKMFGQIQNLFSIGGNQSRGGEKRNISAPIGVVLKTHVTFDHETQTYKDLPEEWARVLSAQGISVEEQRKNPVAMNQVINFYNDNFGESDQKYMAVSAGRFSENSGNENDSNRETKTSSGSLSSFSPRNSGTQRSSNKLHNNYSSENRSGHSSSEYKTGNEHFSPVIGQNIITEIPRTRKDLKDEEFIPRRHAPPPPPKAINTKRIVSNSRNLLNRGSSHTQKGLFGSISRRFHSTHGEQRPKIVHMAEGMRNPSGPEQITSPQMSHAAEMHSVSPMNDQSGVFTQPETLATSQVSEQDDKFENFLSPHRHAPLPPVPVLEGIKKNSEKEEKGVTEKIQEQKYTSLDENEKDQPTESEQTKLTSDFSKKDLPKEDFHETAKKPVHKVEELKLKGETKEKTAGTDVKIPQIPTKKAVKRRQLTRSEQERRREIRRARDKKYMKKLTQICSSADPHLRYKDLVKVGQGASGGVYTAYEVGTGDIVAIKEMELEKQPKKELIINEILVMKGSKHPNIVNFIEAYLLKKDLWVVMEYMEGGSLTDIVTHNIMTEGQMARVCKETLLGLKFLHSKGIIHRDIKSDNILLSLKGDIKLTDFGFCAQIKDYSAKRNTLVGTPYWMAPEVVTKKSYGPKVDIWSLGIMTIEMIEGEPPYLNETPLRALFLITTNGKPKLKDPEALSVELHSFLDHCLEVDPEKRYDAVSLLATPFISKAEPNSSLSPLVEMARKQRLAERSKN</sequence>
<organism evidence="15 16">
    <name type="scientific">Dekkera bruxellensis</name>
    <name type="common">Brettanomyces custersii</name>
    <dbReference type="NCBI Taxonomy" id="5007"/>
    <lineage>
        <taxon>Eukaryota</taxon>
        <taxon>Fungi</taxon>
        <taxon>Dikarya</taxon>
        <taxon>Ascomycota</taxon>
        <taxon>Saccharomycotina</taxon>
        <taxon>Pichiomycetes</taxon>
        <taxon>Pichiales</taxon>
        <taxon>Pichiaceae</taxon>
        <taxon>Brettanomyces</taxon>
    </lineage>
</organism>
<evidence type="ECO:0000256" key="7">
    <source>
        <dbReference type="ARBA" id="ARBA00022741"/>
    </source>
</evidence>
<comment type="catalytic activity">
    <reaction evidence="11">
        <text>L-seryl-[protein] + ATP = O-phospho-L-seryl-[protein] + ADP + H(+)</text>
        <dbReference type="Rhea" id="RHEA:17989"/>
        <dbReference type="Rhea" id="RHEA-COMP:9863"/>
        <dbReference type="Rhea" id="RHEA-COMP:11604"/>
        <dbReference type="ChEBI" id="CHEBI:15378"/>
        <dbReference type="ChEBI" id="CHEBI:29999"/>
        <dbReference type="ChEBI" id="CHEBI:30616"/>
        <dbReference type="ChEBI" id="CHEBI:83421"/>
        <dbReference type="ChEBI" id="CHEBI:456216"/>
        <dbReference type="EC" id="2.7.11.1"/>
    </reaction>
</comment>
<dbReference type="InterPro" id="IPR017441">
    <property type="entry name" value="Protein_kinase_ATP_BS"/>
</dbReference>
<feature type="region of interest" description="Disordered" evidence="13">
    <location>
        <begin position="199"/>
        <end position="265"/>
    </location>
</feature>
<dbReference type="PROSITE" id="PS00108">
    <property type="entry name" value="PROTEIN_KINASE_ST"/>
    <property type="match status" value="1"/>
</dbReference>
<dbReference type="PANTHER" id="PTHR45832:SF22">
    <property type="entry name" value="SERINE_THREONINE-PROTEIN KINASE SAMKA-RELATED"/>
    <property type="match status" value="1"/>
</dbReference>
<feature type="region of interest" description="Disordered" evidence="13">
    <location>
        <begin position="1097"/>
        <end position="1161"/>
    </location>
</feature>
<dbReference type="InterPro" id="IPR000719">
    <property type="entry name" value="Prot_kinase_dom"/>
</dbReference>
<feature type="compositionally biased region" description="Polar residues" evidence="13">
    <location>
        <begin position="922"/>
        <end position="934"/>
    </location>
</feature>
<feature type="compositionally biased region" description="Low complexity" evidence="13">
    <location>
        <begin position="100"/>
        <end position="115"/>
    </location>
</feature>
<feature type="region of interest" description="Disordered" evidence="13">
    <location>
        <begin position="1"/>
        <end position="182"/>
    </location>
</feature>
<evidence type="ECO:0000313" key="16">
    <source>
        <dbReference type="Proteomes" id="UP000663131"/>
    </source>
</evidence>
<evidence type="ECO:0000256" key="6">
    <source>
        <dbReference type="ARBA" id="ARBA00022679"/>
    </source>
</evidence>
<feature type="compositionally biased region" description="Polar residues" evidence="13">
    <location>
        <begin position="163"/>
        <end position="182"/>
    </location>
</feature>
<dbReference type="KEGG" id="bbrx:BRETT_003760"/>
<dbReference type="PROSITE" id="PS00107">
    <property type="entry name" value="PROTEIN_KINASE_ATP"/>
    <property type="match status" value="1"/>
</dbReference>
<feature type="compositionally biased region" description="Low complexity" evidence="13">
    <location>
        <begin position="756"/>
        <end position="787"/>
    </location>
</feature>
<dbReference type="Gene3D" id="3.30.200.20">
    <property type="entry name" value="Phosphorylase Kinase, domain 1"/>
    <property type="match status" value="1"/>
</dbReference>
<dbReference type="Proteomes" id="UP000663131">
    <property type="component" value="Chromosome 6"/>
</dbReference>
<evidence type="ECO:0000256" key="1">
    <source>
        <dbReference type="ARBA" id="ARBA00004496"/>
    </source>
</evidence>
<dbReference type="SMART" id="SM00220">
    <property type="entry name" value="S_TKc"/>
    <property type="match status" value="1"/>
</dbReference>
<evidence type="ECO:0000256" key="2">
    <source>
        <dbReference type="ARBA" id="ARBA00008874"/>
    </source>
</evidence>
<dbReference type="Pfam" id="PF00786">
    <property type="entry name" value="PBD"/>
    <property type="match status" value="1"/>
</dbReference>
<dbReference type="FunFam" id="3.30.200.20:FF:000705">
    <property type="entry name" value="Non-specific serine/threonine protein kinase"/>
    <property type="match status" value="1"/>
</dbReference>
<dbReference type="RefSeq" id="XP_041136103.1">
    <property type="nucleotide sequence ID" value="XM_041282264.1"/>
</dbReference>
<evidence type="ECO:0000259" key="14">
    <source>
        <dbReference type="PROSITE" id="PS50011"/>
    </source>
</evidence>
<evidence type="ECO:0000256" key="3">
    <source>
        <dbReference type="ARBA" id="ARBA00012513"/>
    </source>
</evidence>
<dbReference type="GO" id="GO:0030447">
    <property type="term" value="P:filamentous growth"/>
    <property type="evidence" value="ECO:0007669"/>
    <property type="project" value="UniProtKB-ARBA"/>
</dbReference>
<feature type="compositionally biased region" description="Basic and acidic residues" evidence="13">
    <location>
        <begin position="1113"/>
        <end position="1131"/>
    </location>
</feature>
<feature type="compositionally biased region" description="Polar residues" evidence="13">
    <location>
        <begin position="29"/>
        <end position="43"/>
    </location>
</feature>
<feature type="compositionally biased region" description="Low complexity" evidence="13">
    <location>
        <begin position="935"/>
        <end position="944"/>
    </location>
</feature>
<feature type="compositionally biased region" description="Basic and acidic residues" evidence="13">
    <location>
        <begin position="383"/>
        <end position="394"/>
    </location>
</feature>
<feature type="compositionally biased region" description="Basic and acidic residues" evidence="13">
    <location>
        <begin position="227"/>
        <end position="239"/>
    </location>
</feature>
<evidence type="ECO:0000256" key="8">
    <source>
        <dbReference type="ARBA" id="ARBA00022777"/>
    </source>
</evidence>
<dbReference type="GO" id="GO:0005737">
    <property type="term" value="C:cytoplasm"/>
    <property type="evidence" value="ECO:0007669"/>
    <property type="project" value="UniProtKB-SubCell"/>
</dbReference>
<dbReference type="InterPro" id="IPR036936">
    <property type="entry name" value="CRIB_dom_sf"/>
</dbReference>
<proteinExistence type="inferred from homology"/>
<gene>
    <name evidence="15" type="ORF">BRETT_003760</name>
</gene>
<evidence type="ECO:0000256" key="4">
    <source>
        <dbReference type="ARBA" id="ARBA00022490"/>
    </source>
</evidence>
<feature type="compositionally biased region" description="Polar residues" evidence="13">
    <location>
        <begin position="714"/>
        <end position="723"/>
    </location>
</feature>
<dbReference type="Gene3D" id="1.10.510.10">
    <property type="entry name" value="Transferase(Phosphotransferase) domain 1"/>
    <property type="match status" value="1"/>
</dbReference>
<dbReference type="PANTHER" id="PTHR45832">
    <property type="entry name" value="SERINE/THREONINE-PROTEIN KINASE SAMKA-RELATED-RELATED"/>
    <property type="match status" value="1"/>
</dbReference>
<dbReference type="GeneID" id="64575683"/>
<reference evidence="15" key="2">
    <citation type="journal article" name="BMC Genomics">
        <title>New genome assemblies reveal patterns of domestication and adaptation across Brettanomyces (Dekkera) species.</title>
        <authorList>
            <person name="Roach M.J."/>
            <person name="Borneman A.R."/>
        </authorList>
    </citation>
    <scope>NUCLEOTIDE SEQUENCE</scope>
    <source>
        <strain evidence="15">UCD 2041</strain>
    </source>
</reference>
<feature type="compositionally biased region" description="Polar residues" evidence="13">
    <location>
        <begin position="415"/>
        <end position="439"/>
    </location>
</feature>
<comment type="catalytic activity">
    <reaction evidence="10">
        <text>L-threonyl-[protein] + ATP = O-phospho-L-threonyl-[protein] + ADP + H(+)</text>
        <dbReference type="Rhea" id="RHEA:46608"/>
        <dbReference type="Rhea" id="RHEA-COMP:11060"/>
        <dbReference type="Rhea" id="RHEA-COMP:11605"/>
        <dbReference type="ChEBI" id="CHEBI:15378"/>
        <dbReference type="ChEBI" id="CHEBI:30013"/>
        <dbReference type="ChEBI" id="CHEBI:30616"/>
        <dbReference type="ChEBI" id="CHEBI:61977"/>
        <dbReference type="ChEBI" id="CHEBI:456216"/>
        <dbReference type="EC" id="2.7.11.1"/>
    </reaction>
</comment>
<dbReference type="InterPro" id="IPR000095">
    <property type="entry name" value="CRIB_dom"/>
</dbReference>
<dbReference type="CDD" id="cd06614">
    <property type="entry name" value="STKc_PAK"/>
    <property type="match status" value="1"/>
</dbReference>
<feature type="region of interest" description="Disordered" evidence="13">
    <location>
        <begin position="512"/>
        <end position="791"/>
    </location>
</feature>
<dbReference type="OrthoDB" id="248923at2759"/>
<keyword evidence="8" id="KW-0418">Kinase</keyword>
<evidence type="ECO:0000256" key="9">
    <source>
        <dbReference type="ARBA" id="ARBA00022840"/>
    </source>
</evidence>
<dbReference type="InterPro" id="IPR008271">
    <property type="entry name" value="Ser/Thr_kinase_AS"/>
</dbReference>